<reference evidence="12" key="1">
    <citation type="submission" date="2022-08" db="EMBL/GenBank/DDBJ databases">
        <authorList>
            <person name="Takahashi K."/>
            <person name="Suzuki S."/>
            <person name="Kawachi M."/>
            <person name="Higashiyama T."/>
            <person name="Nozaki H."/>
        </authorList>
    </citation>
    <scope>NUCLEOTIDE SEQUENCE</scope>
    <source>
        <strain evidence="12">NIES-4479</strain>
    </source>
</reference>
<comment type="similarity">
    <text evidence="2">Belongs to the VKOR family.</text>
</comment>
<evidence type="ECO:0000256" key="2">
    <source>
        <dbReference type="ARBA" id="ARBA00006214"/>
    </source>
</evidence>
<reference evidence="12 14" key="2">
    <citation type="journal article" date="2023" name="Commun. Biol.">
        <title>Reorganization of the ancestral sex-determining regions during the evolution of trioecy in Pleodorina starrii.</title>
        <authorList>
            <person name="Takahashi K."/>
            <person name="Suzuki S."/>
            <person name="Kawai-Toyooka H."/>
            <person name="Yamamoto K."/>
            <person name="Hamaji T."/>
            <person name="Ootsuki R."/>
            <person name="Yamaguchi H."/>
            <person name="Kawachi M."/>
            <person name="Higashiyama T."/>
            <person name="Nozaki H."/>
        </authorList>
    </citation>
    <scope>NUCLEOTIDE SEQUENCE [LARGE SCALE GENOMIC DNA]</scope>
    <source>
        <strain evidence="12 14">NIES-4479</strain>
    </source>
</reference>
<keyword evidence="7 10" id="KW-0472">Membrane</keyword>
<dbReference type="Pfam" id="PF07884">
    <property type="entry name" value="VKOR"/>
    <property type="match status" value="1"/>
</dbReference>
<dbReference type="CDD" id="cd12916">
    <property type="entry name" value="VKOR_1"/>
    <property type="match status" value="1"/>
</dbReference>
<keyword evidence="4" id="KW-0874">Quinone</keyword>
<feature type="transmembrane region" description="Helical" evidence="10">
    <location>
        <begin position="179"/>
        <end position="201"/>
    </location>
</feature>
<keyword evidence="8" id="KW-1015">Disulfide bond</keyword>
<dbReference type="Gene3D" id="1.20.1440.130">
    <property type="entry name" value="VKOR domain"/>
    <property type="match status" value="1"/>
</dbReference>
<dbReference type="Proteomes" id="UP001165080">
    <property type="component" value="Unassembled WGS sequence"/>
</dbReference>
<evidence type="ECO:0000313" key="14">
    <source>
        <dbReference type="Proteomes" id="UP001165080"/>
    </source>
</evidence>
<evidence type="ECO:0000256" key="3">
    <source>
        <dbReference type="ARBA" id="ARBA00022692"/>
    </source>
</evidence>
<keyword evidence="9" id="KW-0676">Redox-active center</keyword>
<evidence type="ECO:0000313" key="13">
    <source>
        <dbReference type="EMBL" id="GLC54611.1"/>
    </source>
</evidence>
<evidence type="ECO:0000256" key="10">
    <source>
        <dbReference type="SAM" id="Phobius"/>
    </source>
</evidence>
<evidence type="ECO:0000256" key="8">
    <source>
        <dbReference type="ARBA" id="ARBA00023157"/>
    </source>
</evidence>
<comment type="subcellular location">
    <subcellularLocation>
        <location evidence="1">Membrane</location>
        <topology evidence="1">Multi-pass membrane protein</topology>
    </subcellularLocation>
</comment>
<dbReference type="InterPro" id="IPR044698">
    <property type="entry name" value="VKOR/LTO1"/>
</dbReference>
<dbReference type="GO" id="GO:0016491">
    <property type="term" value="F:oxidoreductase activity"/>
    <property type="evidence" value="ECO:0007669"/>
    <property type="project" value="UniProtKB-KW"/>
</dbReference>
<protein>
    <recommendedName>
        <fullName evidence="11">Vitamin K epoxide reductase domain-containing protein</fullName>
    </recommendedName>
</protein>
<comment type="caution">
    <text evidence="12">The sequence shown here is derived from an EMBL/GenBank/DDBJ whole genome shotgun (WGS) entry which is preliminary data.</text>
</comment>
<feature type="transmembrane region" description="Helical" evidence="10">
    <location>
        <begin position="135"/>
        <end position="158"/>
    </location>
</feature>
<dbReference type="OrthoDB" id="343052at2759"/>
<dbReference type="GO" id="GO:0016020">
    <property type="term" value="C:membrane"/>
    <property type="evidence" value="ECO:0007669"/>
    <property type="project" value="UniProtKB-SubCell"/>
</dbReference>
<evidence type="ECO:0000256" key="7">
    <source>
        <dbReference type="ARBA" id="ARBA00023136"/>
    </source>
</evidence>
<dbReference type="InterPro" id="IPR038354">
    <property type="entry name" value="VKOR_sf"/>
</dbReference>
<dbReference type="Gene3D" id="3.40.30.10">
    <property type="entry name" value="Glutaredoxin"/>
    <property type="match status" value="1"/>
</dbReference>
<proteinExistence type="inferred from homology"/>
<keyword evidence="14" id="KW-1185">Reference proteome</keyword>
<evidence type="ECO:0000256" key="1">
    <source>
        <dbReference type="ARBA" id="ARBA00004141"/>
    </source>
</evidence>
<dbReference type="AlphaFoldDB" id="A0A9W6BKH1"/>
<feature type="transmembrane region" description="Helical" evidence="10">
    <location>
        <begin position="239"/>
        <end position="257"/>
    </location>
</feature>
<organism evidence="12 14">
    <name type="scientific">Pleodorina starrii</name>
    <dbReference type="NCBI Taxonomy" id="330485"/>
    <lineage>
        <taxon>Eukaryota</taxon>
        <taxon>Viridiplantae</taxon>
        <taxon>Chlorophyta</taxon>
        <taxon>core chlorophytes</taxon>
        <taxon>Chlorophyceae</taxon>
        <taxon>CS clade</taxon>
        <taxon>Chlamydomonadales</taxon>
        <taxon>Volvocaceae</taxon>
        <taxon>Pleodorina</taxon>
    </lineage>
</organism>
<dbReference type="EMBL" id="BRXU01000011">
    <property type="protein sequence ID" value="GLC54611.1"/>
    <property type="molecule type" value="Genomic_DNA"/>
</dbReference>
<evidence type="ECO:0000259" key="11">
    <source>
        <dbReference type="SMART" id="SM00756"/>
    </source>
</evidence>
<accession>A0A9W6BKH1</accession>
<evidence type="ECO:0000256" key="5">
    <source>
        <dbReference type="ARBA" id="ARBA00022989"/>
    </source>
</evidence>
<gene>
    <name evidence="12" type="primary">PLESTB001289</name>
    <name evidence="13" type="synonym">PLESTB001466</name>
    <name evidence="12" type="ORF">PLESTB_000804100</name>
    <name evidence="13" type="ORF">PLESTB_000887200</name>
</gene>
<feature type="domain" description="Vitamin K epoxide reductase" evidence="11">
    <location>
        <begin position="89"/>
        <end position="230"/>
    </location>
</feature>
<dbReference type="GO" id="GO:0048038">
    <property type="term" value="F:quinone binding"/>
    <property type="evidence" value="ECO:0007669"/>
    <property type="project" value="UniProtKB-KW"/>
</dbReference>
<evidence type="ECO:0000256" key="9">
    <source>
        <dbReference type="ARBA" id="ARBA00023284"/>
    </source>
</evidence>
<evidence type="ECO:0000256" key="4">
    <source>
        <dbReference type="ARBA" id="ARBA00022719"/>
    </source>
</evidence>
<dbReference type="SMART" id="SM00756">
    <property type="entry name" value="VKc"/>
    <property type="match status" value="1"/>
</dbReference>
<feature type="transmembrane region" description="Helical" evidence="10">
    <location>
        <begin position="213"/>
        <end position="232"/>
    </location>
</feature>
<dbReference type="PANTHER" id="PTHR34573">
    <property type="entry name" value="VKC DOMAIN-CONTAINING PROTEIN"/>
    <property type="match status" value="1"/>
</dbReference>
<evidence type="ECO:0000256" key="6">
    <source>
        <dbReference type="ARBA" id="ARBA00023002"/>
    </source>
</evidence>
<evidence type="ECO:0000313" key="12">
    <source>
        <dbReference type="EMBL" id="GLC53921.1"/>
    </source>
</evidence>
<dbReference type="EMBL" id="BRXU01000009">
    <property type="protein sequence ID" value="GLC53921.1"/>
    <property type="molecule type" value="Genomic_DNA"/>
</dbReference>
<dbReference type="InterPro" id="IPR012932">
    <property type="entry name" value="VKOR"/>
</dbReference>
<sequence>MSAATCRSAGAVSCSGRASSTAVQFPINAITCSRAGPWTSARKNHRAHNLMAIRSVGPDEVQSAPPLADNSPELPKNADVKAVPPAPINTSNFNAMIALASVGVIETAYLTYVKLFDGPLVCPTNGCESVLSSPYAQLFGLPLPLFGMLTYGAVGILAATYVSQSKESGASAAARGTTLMGLTAGVAALATTSAVLMSILQTRLGGTPCAWCYLSAGISMTLAVTLGTTLTGKQIKDNALAGLGGALATAAVLYAGLPNGASSAGAVYDENFSLPYRAPLVSTKSSDRAIDLARRLKAVGARMYGAFWCSHCLEQKEDFGAAAMADFPYVECFPNGWKRGEKVAPLCEAANVRAFPTWSIGGKTIEGELLLSEIEKELQRAEAEAAAGAPSAAVEAAAVVVVPAPVSAAEAE</sequence>
<dbReference type="PANTHER" id="PTHR34573:SF1">
    <property type="entry name" value="VITAMIN K EPOXIDE REDUCTASE DOMAIN-CONTAINING PROTEIN"/>
    <property type="match status" value="1"/>
</dbReference>
<keyword evidence="5 10" id="KW-1133">Transmembrane helix</keyword>
<keyword evidence="3 10" id="KW-0812">Transmembrane</keyword>
<keyword evidence="6" id="KW-0560">Oxidoreductase</keyword>
<name>A0A9W6BKH1_9CHLO</name>